<organism evidence="1 2">
    <name type="scientific">Paracoccus versutus</name>
    <name type="common">Thiobacillus versutus</name>
    <dbReference type="NCBI Taxonomy" id="34007"/>
    <lineage>
        <taxon>Bacteria</taxon>
        <taxon>Pseudomonadati</taxon>
        <taxon>Pseudomonadota</taxon>
        <taxon>Alphaproteobacteria</taxon>
        <taxon>Rhodobacterales</taxon>
        <taxon>Paracoccaceae</taxon>
        <taxon>Paracoccus</taxon>
    </lineage>
</organism>
<evidence type="ECO:0000313" key="2">
    <source>
        <dbReference type="Proteomes" id="UP000256794"/>
    </source>
</evidence>
<dbReference type="Proteomes" id="UP000256794">
    <property type="component" value="Unassembled WGS sequence"/>
</dbReference>
<accession>A0AAQ0KJD1</accession>
<keyword evidence="2" id="KW-1185">Reference proteome</keyword>
<name>A0AAQ0KJD1_PARVE</name>
<protein>
    <submittedName>
        <fullName evidence="1">Uncharacterized protein</fullName>
    </submittedName>
</protein>
<dbReference type="RefSeq" id="WP_139294125.1">
    <property type="nucleotide sequence ID" value="NZ_CP035287.1"/>
</dbReference>
<sequence>MCAIILRAIKQALTEGASVLQISHFAEAYRLRYDCVPALNPFLSDNYLAVSAPRSVPSQTPAKKRRRAL</sequence>
<gene>
    <name evidence="1" type="ORF">ATH84_10527</name>
</gene>
<evidence type="ECO:0000313" key="1">
    <source>
        <dbReference type="EMBL" id="REG30475.1"/>
    </source>
</evidence>
<dbReference type="AlphaFoldDB" id="A0AAQ0KJD1"/>
<dbReference type="EMBL" id="QUMX01000052">
    <property type="protein sequence ID" value="REG30475.1"/>
    <property type="molecule type" value="Genomic_DNA"/>
</dbReference>
<comment type="caution">
    <text evidence="1">The sequence shown here is derived from an EMBL/GenBank/DDBJ whole genome shotgun (WGS) entry which is preliminary data.</text>
</comment>
<reference evidence="1 2" key="1">
    <citation type="submission" date="2018-08" db="EMBL/GenBank/DDBJ databases">
        <title>Genomic Encyclopedia of Archaeal and Bacterial Type Strains, Phase II (KMG-II): from individual species to whole genera.</title>
        <authorList>
            <person name="Goeker M."/>
        </authorList>
    </citation>
    <scope>NUCLEOTIDE SEQUENCE [LARGE SCALE GENOMIC DNA]</scope>
    <source>
        <strain evidence="1 2">DSM 582</strain>
    </source>
</reference>
<proteinExistence type="predicted"/>